<dbReference type="RefSeq" id="WP_143856219.1">
    <property type="nucleotide sequence ID" value="NZ_CP041730.1"/>
</dbReference>
<dbReference type="InterPro" id="IPR004195">
    <property type="entry name" value="Head_decoration_D"/>
</dbReference>
<gene>
    <name evidence="1" type="ORF">FNU76_02395</name>
</gene>
<dbReference type="EMBL" id="CP041730">
    <property type="protein sequence ID" value="QDQ25294.1"/>
    <property type="molecule type" value="Genomic_DNA"/>
</dbReference>
<dbReference type="AlphaFoldDB" id="A0A516SAX5"/>
<accession>A0A516SAX5</accession>
<evidence type="ECO:0000313" key="1">
    <source>
        <dbReference type="EMBL" id="QDQ25294.1"/>
    </source>
</evidence>
<reference evidence="2" key="1">
    <citation type="submission" date="2019-07" db="EMBL/GenBank/DDBJ databases">
        <title>Chitinimonas sp. nov., isolated from Ny-Alesund, arctica soil.</title>
        <authorList>
            <person name="Xu Q."/>
            <person name="Peng F."/>
        </authorList>
    </citation>
    <scope>NUCLEOTIDE SEQUENCE [LARGE SCALE GENOMIC DNA]</scope>
    <source>
        <strain evidence="2">R3-44</strain>
    </source>
</reference>
<name>A0A516SAX5_9NEIS</name>
<sequence>MAKIKVEGNHTGEYFLSEGEGKISREAIVVATGPFLPAGQVLGIKTVGGEYVPYSNAANDGSEVAVGILYAPLPESTVSRRAVAHVRLCEVSAERLVGLDVAGRADLKARQLIVR</sequence>
<dbReference type="Pfam" id="PF02924">
    <property type="entry name" value="HDPD"/>
    <property type="match status" value="1"/>
</dbReference>
<protein>
    <submittedName>
        <fullName evidence="1">Head decoration protein</fullName>
    </submittedName>
</protein>
<keyword evidence="2" id="KW-1185">Reference proteome</keyword>
<dbReference type="KEGG" id="cari:FNU76_02395"/>
<dbReference type="OrthoDB" id="5197973at2"/>
<evidence type="ECO:0000313" key="2">
    <source>
        <dbReference type="Proteomes" id="UP000317550"/>
    </source>
</evidence>
<organism evidence="1 2">
    <name type="scientific">Chitinimonas arctica</name>
    <dbReference type="NCBI Taxonomy" id="2594795"/>
    <lineage>
        <taxon>Bacteria</taxon>
        <taxon>Pseudomonadati</taxon>
        <taxon>Pseudomonadota</taxon>
        <taxon>Betaproteobacteria</taxon>
        <taxon>Neisseriales</taxon>
        <taxon>Chitinibacteraceae</taxon>
        <taxon>Chitinimonas</taxon>
    </lineage>
</organism>
<proteinExistence type="predicted"/>
<dbReference type="Proteomes" id="UP000317550">
    <property type="component" value="Chromosome"/>
</dbReference>